<dbReference type="Gene3D" id="1.25.40.10">
    <property type="entry name" value="Tetratricopeptide repeat domain"/>
    <property type="match status" value="1"/>
</dbReference>
<sequence>MKTKTIFLCLFAIGIPGMALADELPLKDLLRDGLYSEEVKRDPEAAAAQYQELLDRYSAQREVAAAALFRLAEVRRKQDRKDEAMALYQKLLREFPGAEMESKLARENLLALGGKLPEITAPGADEELQELARLEALKKTAPDILLDPETLNTAAANNWLRVVNYLIKEGNRPEAGNALVSAVQKGYLEIVKRLLSDDPKYPEETRAMAMQSAIADDRSAVFRELLDHGFGSVSLSMDNYKTPVLTYALLNGKKQVAEFLIESGVDLNEQCIKLNRENDSRITGGPLHQMISNGKFSDAIWLLEKGADPNLQDSEYGQTPLQLAARSKMAGAVDVMARLIGAGADVNYVSEIVDAKSDEPNKSPLVMAIHSKYDVVRKVRLLIDKGADLNHQQEAIEAAVQWLDDERVILELLGIFDGLKFRNVLSQAVTDGHAEVIKILLKRNANEPGAVGFQQGLLSGACQTSNVSSVRALLESGVNPNGSNYLQRLVEDSYSRNSNSAKAFECVRILAEYGAEPSDEWINKGFEAPSVSVDGLKLRSFLLDQFVIPRSTSSNEIRLVVETMEKLEIINLGEQNFQGSQVNLMRWLVRHPNHQYLYHGGNDFAGPTWEIWSRDDQGSLSKRGLDLTKLDKDLNLRTGEVLVARSFTSEPTTRSYDHKYLPIDQSILQNFESQIQFPITVEMNGDSKQMVVSGTRIVFDPTKNELPLMPVGKLMDLLIQPAGLNPSGGSNVTISRNGVPDVQLSYPSEAASGFNLEPGDRVKLERSAENLEAFKKVIDMSLTLEVEGYPYRREFEVSPSSKSPTLIQALIDTQVPNSLGWLELKSIKELTVENRALLRSKLTGSTLLPHPDLSNIRILRKKEDGSRETLHIDLTQAVAASGDGTSSDEARKFDVPLLPTDTIVLQLKKDDLDKPWTGFSKEEERFFAQALAGSVKVTRPSGVMDTVVLDYHQPRYVESEGEMLPLPPEQGTASMRASLLIDEGVMELIISGQRSKPNDTHLTSGDEVNTVDSYHGDRRQPRPRPVLPPPSN</sequence>
<organism evidence="7 8">
    <name type="scientific">Luteolibacter pohnpeiensis</name>
    <dbReference type="NCBI Taxonomy" id="454153"/>
    <lineage>
        <taxon>Bacteria</taxon>
        <taxon>Pseudomonadati</taxon>
        <taxon>Verrucomicrobiota</taxon>
        <taxon>Verrucomicrobiia</taxon>
        <taxon>Verrucomicrobiales</taxon>
        <taxon>Verrucomicrobiaceae</taxon>
        <taxon>Luteolibacter</taxon>
    </lineage>
</organism>
<dbReference type="PANTHER" id="PTHR24193:SF121">
    <property type="entry name" value="ADA2A-CONTAINING COMPLEX COMPONENT 3, ISOFORM D"/>
    <property type="match status" value="1"/>
</dbReference>
<feature type="signal peptide" evidence="6">
    <location>
        <begin position="1"/>
        <end position="21"/>
    </location>
</feature>
<evidence type="ECO:0000256" key="6">
    <source>
        <dbReference type="SAM" id="SignalP"/>
    </source>
</evidence>
<keyword evidence="4" id="KW-0802">TPR repeat</keyword>
<dbReference type="Pfam" id="PF13174">
    <property type="entry name" value="TPR_6"/>
    <property type="match status" value="1"/>
</dbReference>
<dbReference type="PROSITE" id="PS50005">
    <property type="entry name" value="TPR"/>
    <property type="match status" value="1"/>
</dbReference>
<evidence type="ECO:0000256" key="4">
    <source>
        <dbReference type="PROSITE-ProRule" id="PRU00339"/>
    </source>
</evidence>
<keyword evidence="8" id="KW-1185">Reference proteome</keyword>
<evidence type="ECO:0000256" key="3">
    <source>
        <dbReference type="PROSITE-ProRule" id="PRU00023"/>
    </source>
</evidence>
<dbReference type="Pfam" id="PF12796">
    <property type="entry name" value="Ank_2"/>
    <property type="match status" value="2"/>
</dbReference>
<feature type="compositionally biased region" description="Polar residues" evidence="5">
    <location>
        <begin position="993"/>
        <end position="1012"/>
    </location>
</feature>
<dbReference type="PANTHER" id="PTHR24193">
    <property type="entry name" value="ANKYRIN REPEAT PROTEIN"/>
    <property type="match status" value="1"/>
</dbReference>
<feature type="region of interest" description="Disordered" evidence="5">
    <location>
        <begin position="993"/>
        <end position="1032"/>
    </location>
</feature>
<dbReference type="InterPro" id="IPR011990">
    <property type="entry name" value="TPR-like_helical_dom_sf"/>
</dbReference>
<comment type="caution">
    <text evidence="7">The sequence shown here is derived from an EMBL/GenBank/DDBJ whole genome shotgun (WGS) entry which is preliminary data.</text>
</comment>
<evidence type="ECO:0000256" key="5">
    <source>
        <dbReference type="SAM" id="MobiDB-lite"/>
    </source>
</evidence>
<evidence type="ECO:0000313" key="8">
    <source>
        <dbReference type="Proteomes" id="UP000603141"/>
    </source>
</evidence>
<keyword evidence="6" id="KW-0732">Signal</keyword>
<protein>
    <submittedName>
        <fullName evidence="7">Ankyrin repeat domain-containing protein</fullName>
    </submittedName>
</protein>
<dbReference type="InterPro" id="IPR036770">
    <property type="entry name" value="Ankyrin_rpt-contain_sf"/>
</dbReference>
<dbReference type="PROSITE" id="PS50088">
    <property type="entry name" value="ANK_REPEAT"/>
    <property type="match status" value="1"/>
</dbReference>
<dbReference type="InterPro" id="IPR050663">
    <property type="entry name" value="Ankyrin-SOCS_Box"/>
</dbReference>
<gene>
    <name evidence="7" type="ORF">JIN85_05625</name>
</gene>
<feature type="repeat" description="ANK" evidence="3">
    <location>
        <begin position="316"/>
        <end position="351"/>
    </location>
</feature>
<keyword evidence="2 3" id="KW-0040">ANK repeat</keyword>
<evidence type="ECO:0000256" key="2">
    <source>
        <dbReference type="ARBA" id="ARBA00023043"/>
    </source>
</evidence>
<dbReference type="GO" id="GO:0000976">
    <property type="term" value="F:transcription cis-regulatory region binding"/>
    <property type="evidence" value="ECO:0007669"/>
    <property type="project" value="TreeGrafter"/>
</dbReference>
<evidence type="ECO:0000256" key="1">
    <source>
        <dbReference type="ARBA" id="ARBA00022737"/>
    </source>
</evidence>
<evidence type="ECO:0000313" key="7">
    <source>
        <dbReference type="EMBL" id="MBK1881883.1"/>
    </source>
</evidence>
<dbReference type="RefSeq" id="WP_200268471.1">
    <property type="nucleotide sequence ID" value="NZ_JAENIJ010000006.1"/>
</dbReference>
<proteinExistence type="predicted"/>
<dbReference type="GO" id="GO:0045944">
    <property type="term" value="P:positive regulation of transcription by RNA polymerase II"/>
    <property type="evidence" value="ECO:0007669"/>
    <property type="project" value="TreeGrafter"/>
</dbReference>
<dbReference type="InterPro" id="IPR019734">
    <property type="entry name" value="TPR_rpt"/>
</dbReference>
<dbReference type="SMART" id="SM00248">
    <property type="entry name" value="ANK"/>
    <property type="match status" value="7"/>
</dbReference>
<keyword evidence="1" id="KW-0677">Repeat</keyword>
<dbReference type="EMBL" id="JAENIJ010000006">
    <property type="protein sequence ID" value="MBK1881883.1"/>
    <property type="molecule type" value="Genomic_DNA"/>
</dbReference>
<dbReference type="PROSITE" id="PS50297">
    <property type="entry name" value="ANK_REP_REGION"/>
    <property type="match status" value="1"/>
</dbReference>
<dbReference type="InterPro" id="IPR002110">
    <property type="entry name" value="Ankyrin_rpt"/>
</dbReference>
<reference evidence="7" key="1">
    <citation type="submission" date="2021-01" db="EMBL/GenBank/DDBJ databases">
        <title>Modified the classification status of verrucomicrobia.</title>
        <authorList>
            <person name="Feng X."/>
        </authorList>
    </citation>
    <scope>NUCLEOTIDE SEQUENCE</scope>
    <source>
        <strain evidence="7">KCTC 22041</strain>
    </source>
</reference>
<feature type="repeat" description="TPR" evidence="4">
    <location>
        <begin position="65"/>
        <end position="98"/>
    </location>
</feature>
<dbReference type="SUPFAM" id="SSF48403">
    <property type="entry name" value="Ankyrin repeat"/>
    <property type="match status" value="1"/>
</dbReference>
<accession>A0A934SAQ6</accession>
<feature type="chain" id="PRO_5037221343" evidence="6">
    <location>
        <begin position="22"/>
        <end position="1032"/>
    </location>
</feature>
<dbReference type="AlphaFoldDB" id="A0A934SAQ6"/>
<name>A0A934SAQ6_9BACT</name>
<feature type="compositionally biased region" description="Pro residues" evidence="5">
    <location>
        <begin position="1023"/>
        <end position="1032"/>
    </location>
</feature>
<dbReference type="Gene3D" id="1.25.40.20">
    <property type="entry name" value="Ankyrin repeat-containing domain"/>
    <property type="match status" value="1"/>
</dbReference>
<dbReference type="Proteomes" id="UP000603141">
    <property type="component" value="Unassembled WGS sequence"/>
</dbReference>